<comment type="caution">
    <text evidence="1">The sequence shown here is derived from an EMBL/GenBank/DDBJ whole genome shotgun (WGS) entry which is preliminary data.</text>
</comment>
<sequence length="111" mass="12849">MTTFHDLLFEHRNRTIAIIQKYMAKYRDTEYSKTVDTWNLFVLDNARDVIADLTQSGSDVFHDSIANNVVLKKEDFNAIKKVNLDAAARYQEGLKELYLFCVDTAHSQSSR</sequence>
<evidence type="ECO:0000313" key="1">
    <source>
        <dbReference type="EMBL" id="NIJ52696.1"/>
    </source>
</evidence>
<evidence type="ECO:0000313" key="2">
    <source>
        <dbReference type="Proteomes" id="UP001179181"/>
    </source>
</evidence>
<organism evidence="1 2">
    <name type="scientific">Dyadobacter arcticus</name>
    <dbReference type="NCBI Taxonomy" id="1078754"/>
    <lineage>
        <taxon>Bacteria</taxon>
        <taxon>Pseudomonadati</taxon>
        <taxon>Bacteroidota</taxon>
        <taxon>Cytophagia</taxon>
        <taxon>Cytophagales</taxon>
        <taxon>Spirosomataceae</taxon>
        <taxon>Dyadobacter</taxon>
    </lineage>
</organism>
<reference evidence="1 2" key="1">
    <citation type="submission" date="2020-03" db="EMBL/GenBank/DDBJ databases">
        <title>Genomic Encyclopedia of Type Strains, Phase IV (KMG-IV): sequencing the most valuable type-strain genomes for metagenomic binning, comparative biology and taxonomic classification.</title>
        <authorList>
            <person name="Goeker M."/>
        </authorList>
    </citation>
    <scope>NUCLEOTIDE SEQUENCE [LARGE SCALE GENOMIC DNA]</scope>
    <source>
        <strain evidence="1 2">DSM 102865</strain>
    </source>
</reference>
<gene>
    <name evidence="1" type="ORF">FHS68_001866</name>
</gene>
<name>A0ABX0UI59_9BACT</name>
<dbReference type="RefSeq" id="WP_167269315.1">
    <property type="nucleotide sequence ID" value="NZ_JAASQJ010000002.1"/>
</dbReference>
<dbReference type="Proteomes" id="UP001179181">
    <property type="component" value="Unassembled WGS sequence"/>
</dbReference>
<proteinExistence type="predicted"/>
<keyword evidence="2" id="KW-1185">Reference proteome</keyword>
<dbReference type="EMBL" id="JAASQJ010000002">
    <property type="protein sequence ID" value="NIJ52696.1"/>
    <property type="molecule type" value="Genomic_DNA"/>
</dbReference>
<protein>
    <submittedName>
        <fullName evidence="1">Uncharacterized protein</fullName>
    </submittedName>
</protein>
<accession>A0ABX0UI59</accession>